<sequence>MIRPLILLAALGVLSSCAEYREPKANCFAFRASLYRAEPDCIFTPIGNAEDGVEV</sequence>
<reference evidence="1 2" key="1">
    <citation type="submission" date="2016-11" db="EMBL/GenBank/DDBJ databases">
        <authorList>
            <person name="Varghese N."/>
            <person name="Submissions S."/>
        </authorList>
    </citation>
    <scope>NUCLEOTIDE SEQUENCE [LARGE SCALE GENOMIC DNA]</scope>
    <source>
        <strain evidence="1 2">DSM 29620</strain>
    </source>
</reference>
<organism evidence="1 2">
    <name type="scientific">Lutimaribacter pacificus</name>
    <dbReference type="NCBI Taxonomy" id="391948"/>
    <lineage>
        <taxon>Bacteria</taxon>
        <taxon>Pseudomonadati</taxon>
        <taxon>Pseudomonadota</taxon>
        <taxon>Alphaproteobacteria</taxon>
        <taxon>Rhodobacterales</taxon>
        <taxon>Roseobacteraceae</taxon>
        <taxon>Lutimaribacter</taxon>
    </lineage>
</organism>
<proteinExistence type="predicted"/>
<gene>
    <name evidence="1" type="ORF">SAMN05444142_10735</name>
</gene>
<dbReference type="AlphaFoldDB" id="A0A1H0KH77"/>
<protein>
    <submittedName>
        <fullName evidence="1">Uncharacterized protein</fullName>
    </submittedName>
</protein>
<dbReference type="Proteomes" id="UP000324252">
    <property type="component" value="Unassembled WGS sequence"/>
</dbReference>
<dbReference type="EMBL" id="FQZZ01000007">
    <property type="protein sequence ID" value="SHK62748.1"/>
    <property type="molecule type" value="Genomic_DNA"/>
</dbReference>
<dbReference type="RefSeq" id="WP_169730257.1">
    <property type="nucleotide sequence ID" value="NZ_FNIO01000006.1"/>
</dbReference>
<accession>A0A1H0KH77</accession>
<name>A0A1H0KH77_9RHOB</name>
<evidence type="ECO:0000313" key="2">
    <source>
        <dbReference type="Proteomes" id="UP000324252"/>
    </source>
</evidence>
<evidence type="ECO:0000313" key="1">
    <source>
        <dbReference type="EMBL" id="SHK62748.1"/>
    </source>
</evidence>
<keyword evidence="2" id="KW-1185">Reference proteome</keyword>
<dbReference type="PROSITE" id="PS51257">
    <property type="entry name" value="PROKAR_LIPOPROTEIN"/>
    <property type="match status" value="1"/>
</dbReference>